<protein>
    <submittedName>
        <fullName evidence="1">Uncharacterized protein</fullName>
    </submittedName>
</protein>
<keyword evidence="2" id="KW-1185">Reference proteome</keyword>
<gene>
    <name evidence="1" type="ORF">EZH24_03735</name>
</gene>
<reference evidence="1 2" key="1">
    <citation type="journal article" date="2019" name="Anaerobe">
        <title>Brachyspira catarrhinii sp. nov., an anaerobic intestinal spirochaete isolated from vervet monkeys may have been misidentified as Brachyspira aalborgi in previous studies.</title>
        <authorList>
            <person name="Phillips N.D."/>
            <person name="La T."/>
            <person name="Hampson D.J."/>
        </authorList>
    </citation>
    <scope>NUCLEOTIDE SEQUENCE [LARGE SCALE GENOMIC DNA]</scope>
    <source>
        <strain evidence="1 2">Z12</strain>
    </source>
</reference>
<comment type="caution">
    <text evidence="1">The sequence shown here is derived from an EMBL/GenBank/DDBJ whole genome shotgun (WGS) entry which is preliminary data.</text>
</comment>
<dbReference type="RefSeq" id="WP_137997788.1">
    <property type="nucleotide sequence ID" value="NZ_SJDU01000061.1"/>
</dbReference>
<accession>A0ABY2TSJ1</accession>
<organism evidence="1 2">
    <name type="scientific">Brachyspira catarrhinii</name>
    <dbReference type="NCBI Taxonomy" id="2528966"/>
    <lineage>
        <taxon>Bacteria</taxon>
        <taxon>Pseudomonadati</taxon>
        <taxon>Spirochaetota</taxon>
        <taxon>Spirochaetia</taxon>
        <taxon>Brachyspirales</taxon>
        <taxon>Brachyspiraceae</taxon>
        <taxon>Brachyspira</taxon>
    </lineage>
</organism>
<name>A0ABY2TSJ1_9SPIR</name>
<dbReference type="Proteomes" id="UP000310168">
    <property type="component" value="Unassembled WGS sequence"/>
</dbReference>
<sequence>METLFIMATDSEAIKEILKGIESFKTIKAIKGFKVNKDFEPLLVPKYKDGENLNKIYKISEIDFENINEYIESFDEDVLLSKD</sequence>
<proteinExistence type="predicted"/>
<evidence type="ECO:0000313" key="1">
    <source>
        <dbReference type="EMBL" id="TKZ35731.1"/>
    </source>
</evidence>
<dbReference type="EMBL" id="SJDU01000061">
    <property type="protein sequence ID" value="TKZ35731.1"/>
    <property type="molecule type" value="Genomic_DNA"/>
</dbReference>
<evidence type="ECO:0000313" key="2">
    <source>
        <dbReference type="Proteomes" id="UP000310168"/>
    </source>
</evidence>